<accession>A0A699RMP4</accession>
<dbReference type="Pfam" id="PF08284">
    <property type="entry name" value="RVP_2"/>
    <property type="match status" value="1"/>
</dbReference>
<sequence>MSWKDFKTLTREELFPSNEMQKLETKLWNHVMVRATMLHILIGPMSWLGMMATTEPMTIQKAVQIASTLTDEAIRNVSIKKNPEKRGNRGETNKDTNGRDDNKRTRTRNVYATTLFDSGADYSFVSTTFIHLLGIEPSALGFSHEIEIASRQLVEIDKNARVRPKGKVRYLMSAKAKEHKQEEIVTV</sequence>
<keyword evidence="2" id="KW-0808">Transferase</keyword>
<evidence type="ECO:0000256" key="1">
    <source>
        <dbReference type="SAM" id="MobiDB-lite"/>
    </source>
</evidence>
<feature type="region of interest" description="Disordered" evidence="1">
    <location>
        <begin position="76"/>
        <end position="106"/>
    </location>
</feature>
<reference evidence="2" key="1">
    <citation type="journal article" date="2019" name="Sci. Rep.">
        <title>Draft genome of Tanacetum cinerariifolium, the natural source of mosquito coil.</title>
        <authorList>
            <person name="Yamashiro T."/>
            <person name="Shiraishi A."/>
            <person name="Satake H."/>
            <person name="Nakayama K."/>
        </authorList>
    </citation>
    <scope>NUCLEOTIDE SEQUENCE</scope>
</reference>
<keyword evidence="2" id="KW-0548">Nucleotidyltransferase</keyword>
<name>A0A699RMP4_TANCI</name>
<keyword evidence="2" id="KW-0695">RNA-directed DNA polymerase</keyword>
<proteinExistence type="predicted"/>
<dbReference type="EMBL" id="BKCJ011106304">
    <property type="protein sequence ID" value="GFC86648.1"/>
    <property type="molecule type" value="Genomic_DNA"/>
</dbReference>
<gene>
    <name evidence="2" type="ORF">Tci_858618</name>
</gene>
<organism evidence="2">
    <name type="scientific">Tanacetum cinerariifolium</name>
    <name type="common">Dalmatian daisy</name>
    <name type="synonym">Chrysanthemum cinerariifolium</name>
    <dbReference type="NCBI Taxonomy" id="118510"/>
    <lineage>
        <taxon>Eukaryota</taxon>
        <taxon>Viridiplantae</taxon>
        <taxon>Streptophyta</taxon>
        <taxon>Embryophyta</taxon>
        <taxon>Tracheophyta</taxon>
        <taxon>Spermatophyta</taxon>
        <taxon>Magnoliopsida</taxon>
        <taxon>eudicotyledons</taxon>
        <taxon>Gunneridae</taxon>
        <taxon>Pentapetalae</taxon>
        <taxon>asterids</taxon>
        <taxon>campanulids</taxon>
        <taxon>Asterales</taxon>
        <taxon>Asteraceae</taxon>
        <taxon>Asteroideae</taxon>
        <taxon>Anthemideae</taxon>
        <taxon>Anthemidinae</taxon>
        <taxon>Tanacetum</taxon>
    </lineage>
</organism>
<protein>
    <submittedName>
        <fullName evidence="2">Reverse transcriptase domain-containing protein</fullName>
    </submittedName>
</protein>
<feature type="compositionally biased region" description="Basic and acidic residues" evidence="1">
    <location>
        <begin position="81"/>
        <end position="104"/>
    </location>
</feature>
<evidence type="ECO:0000313" key="2">
    <source>
        <dbReference type="EMBL" id="GFC86648.1"/>
    </source>
</evidence>
<dbReference type="GO" id="GO:0003964">
    <property type="term" value="F:RNA-directed DNA polymerase activity"/>
    <property type="evidence" value="ECO:0007669"/>
    <property type="project" value="UniProtKB-KW"/>
</dbReference>
<comment type="caution">
    <text evidence="2">The sequence shown here is derived from an EMBL/GenBank/DDBJ whole genome shotgun (WGS) entry which is preliminary data.</text>
</comment>
<dbReference type="AlphaFoldDB" id="A0A699RMP4"/>